<evidence type="ECO:0000313" key="5">
    <source>
        <dbReference type="Proteomes" id="UP000319263"/>
    </source>
</evidence>
<dbReference type="Pfam" id="PF18310">
    <property type="entry name" value="DUF5605"/>
    <property type="match status" value="1"/>
</dbReference>
<dbReference type="KEGG" id="mik:FOE78_15165"/>
<organism evidence="4 5">
    <name type="scientific">Microlunatus elymi</name>
    <dbReference type="NCBI Taxonomy" id="2596828"/>
    <lineage>
        <taxon>Bacteria</taxon>
        <taxon>Bacillati</taxon>
        <taxon>Actinomycetota</taxon>
        <taxon>Actinomycetes</taxon>
        <taxon>Propionibacteriales</taxon>
        <taxon>Propionibacteriaceae</taxon>
        <taxon>Microlunatus</taxon>
    </lineage>
</organism>
<sequence>MVERWGVYEIVLTGPSSGNPFTDVEVQAIFSYRNRDVTVDGFYDGGGRYKIRFSPDQEGSWRYRTVSPTTELNGHRGDFEVGPAGAGNHGPVRVFGRSLFRYADGSRHESYGTTCYHWTHTGDLDHEELTLASLAESPFNKVRMCILPTQDMRPDRLAFVGSTAETLDRTRFNLEFFSHLEDRIGDLGRLGVEADLILFHPYDKGHWGVDNMSPELDRFYLRYVVARLAAFRNVWWSISNEYDFNHAKTVADWDDLLLYLQRIDPYRRLASIHNGTRMYEYESIYDFDKPWTTHQSIQHWDAARAEDWRARYPRPVVIDEIGYEGDVDRRWGNLTGREMTRRFWHGMAAGGFVGHGECYVDNPNGHWISRGGRLIGDSPQRIAFLRSIIDEAPADWTDTADYRLIYFGERVPAEHFLELGDEDHLIDVIDTWQMTVEPVPGRHRGRCTVPLGRSDLALRVRRVRRRTDATNKVREVA</sequence>
<evidence type="ECO:0000259" key="3">
    <source>
        <dbReference type="Pfam" id="PF18310"/>
    </source>
</evidence>
<dbReference type="Proteomes" id="UP000319263">
    <property type="component" value="Chromosome"/>
</dbReference>
<dbReference type="AlphaFoldDB" id="A0A516Q0Z0"/>
<dbReference type="PANTHER" id="PTHR37836">
    <property type="entry name" value="LMO1036 PROTEIN"/>
    <property type="match status" value="1"/>
</dbReference>
<dbReference type="GO" id="GO:0005975">
    <property type="term" value="P:carbohydrate metabolic process"/>
    <property type="evidence" value="ECO:0007669"/>
    <property type="project" value="UniProtKB-ARBA"/>
</dbReference>
<dbReference type="Gene3D" id="2.60.40.10">
    <property type="entry name" value="Immunoglobulins"/>
    <property type="match status" value="1"/>
</dbReference>
<feature type="domain" description="DUF5060" evidence="2">
    <location>
        <begin position="2"/>
        <end position="67"/>
    </location>
</feature>
<gene>
    <name evidence="4" type="ORF">FOE78_15165</name>
</gene>
<dbReference type="InterPro" id="IPR032260">
    <property type="entry name" value="DUF5060"/>
</dbReference>
<dbReference type="Gene3D" id="3.20.20.80">
    <property type="entry name" value="Glycosidases"/>
    <property type="match status" value="1"/>
</dbReference>
<reference evidence="4 5" key="1">
    <citation type="submission" date="2019-07" db="EMBL/GenBank/DDBJ databases">
        <title>Microlunatus dokdonensis sp. nov. isolated from the rhizospheric soil of the wild plant Elymus tsukushiensis.</title>
        <authorList>
            <person name="Ghim S.-Y."/>
            <person name="Hwang Y.-J."/>
            <person name="Son J.-S."/>
            <person name="Shin J.-H."/>
        </authorList>
    </citation>
    <scope>NUCLEOTIDE SEQUENCE [LARGE SCALE GENOMIC DNA]</scope>
    <source>
        <strain evidence="4 5">KUDC0627</strain>
    </source>
</reference>
<evidence type="ECO:0000259" key="2">
    <source>
        <dbReference type="Pfam" id="PF16586"/>
    </source>
</evidence>
<dbReference type="OrthoDB" id="127163at2"/>
<dbReference type="InterPro" id="IPR025277">
    <property type="entry name" value="Apiosidase-like_cat_dom"/>
</dbReference>
<dbReference type="SUPFAM" id="SSF51445">
    <property type="entry name" value="(Trans)glycosidases"/>
    <property type="match status" value="1"/>
</dbReference>
<dbReference type="InterPro" id="IPR013783">
    <property type="entry name" value="Ig-like_fold"/>
</dbReference>
<protein>
    <submittedName>
        <fullName evidence="4">DUF5060 domain-containing protein</fullName>
    </submittedName>
</protein>
<evidence type="ECO:0000313" key="4">
    <source>
        <dbReference type="EMBL" id="QDP97087.1"/>
    </source>
</evidence>
<accession>A0A516Q0Z0</accession>
<dbReference type="PANTHER" id="PTHR37836:SF2">
    <property type="entry name" value="DUF4038 DOMAIN-CONTAINING PROTEIN"/>
    <property type="match status" value="1"/>
</dbReference>
<name>A0A516Q0Z0_9ACTN</name>
<dbReference type="Pfam" id="PF16586">
    <property type="entry name" value="DUF5060"/>
    <property type="match status" value="1"/>
</dbReference>
<feature type="domain" description="Apiosidase-like catalytic" evidence="1">
    <location>
        <begin position="99"/>
        <end position="355"/>
    </location>
</feature>
<evidence type="ECO:0000259" key="1">
    <source>
        <dbReference type="Pfam" id="PF13204"/>
    </source>
</evidence>
<dbReference type="InterPro" id="IPR017853">
    <property type="entry name" value="GH"/>
</dbReference>
<dbReference type="EMBL" id="CP041692">
    <property type="protein sequence ID" value="QDP97087.1"/>
    <property type="molecule type" value="Genomic_DNA"/>
</dbReference>
<feature type="domain" description="DUF5605" evidence="3">
    <location>
        <begin position="400"/>
        <end position="460"/>
    </location>
</feature>
<dbReference type="RefSeq" id="WP_143987048.1">
    <property type="nucleotide sequence ID" value="NZ_CP041692.1"/>
</dbReference>
<keyword evidence="5" id="KW-1185">Reference proteome</keyword>
<proteinExistence type="predicted"/>
<dbReference type="Pfam" id="PF13204">
    <property type="entry name" value="Apiosidase"/>
    <property type="match status" value="1"/>
</dbReference>
<dbReference type="InterPro" id="IPR041239">
    <property type="entry name" value="DUF5605"/>
</dbReference>